<evidence type="ECO:0000256" key="2">
    <source>
        <dbReference type="ARBA" id="ARBA00022553"/>
    </source>
</evidence>
<evidence type="ECO:0000256" key="7">
    <source>
        <dbReference type="ARBA" id="ARBA00022833"/>
    </source>
</evidence>
<dbReference type="SMART" id="SM00336">
    <property type="entry name" value="BBOX"/>
    <property type="match status" value="2"/>
</dbReference>
<feature type="repeat" description="NHL" evidence="10">
    <location>
        <begin position="527"/>
        <end position="570"/>
    </location>
</feature>
<dbReference type="InterPro" id="IPR000315">
    <property type="entry name" value="Znf_B-box"/>
</dbReference>
<dbReference type="Gene3D" id="2.60.40.10">
    <property type="entry name" value="Immunoglobulins"/>
    <property type="match status" value="1"/>
</dbReference>
<dbReference type="InterPro" id="IPR050952">
    <property type="entry name" value="TRIM-NHL_E3_ligases"/>
</dbReference>
<dbReference type="OrthoDB" id="342730at2759"/>
<keyword evidence="7" id="KW-0862">Zinc</keyword>
<feature type="domain" description="B box-type" evidence="13">
    <location>
        <begin position="158"/>
        <end position="199"/>
    </location>
</feature>
<dbReference type="GO" id="GO:0061630">
    <property type="term" value="F:ubiquitin protein ligase activity"/>
    <property type="evidence" value="ECO:0007669"/>
    <property type="project" value="TreeGrafter"/>
</dbReference>
<keyword evidence="3" id="KW-0479">Metal-binding</keyword>
<keyword evidence="14" id="KW-1185">Reference proteome</keyword>
<dbReference type="InterPro" id="IPR001841">
    <property type="entry name" value="Znf_RING"/>
</dbReference>
<evidence type="ECO:0000256" key="5">
    <source>
        <dbReference type="ARBA" id="ARBA00022771"/>
    </source>
</evidence>
<accession>A0A6P8I716</accession>
<keyword evidence="6" id="KW-0833">Ubl conjugation pathway</keyword>
<sequence>MRKAYQEKMASVEVDKLSEHLLKCPICLETYRTPKVLPCLHTFCLHCLKELYNPEESAIVCPTCRCEVSIPKEGVTALSSNFFINNMLDFLYVAQSSSKPVFCTNCEDRNAATSRCIECMEFLCQQCVAAHYRTKLTKDHEVLALEELHGQEVHEKMHRPLLCSFHDKDVLKYFCETCDEPVCRECLIIDHREHRYGYLKDVDKKHRSEVGVLVMNTKKKLGPLKEAIDSVKDMRKRADCKAEEIRQEIMRTTKKCLEVVKEREEELLTQVNNVHKMKAKTLDIQGEELEMMLGNLTSGIDFTENALKHGNEAEVMLVRKQMTSRLQDLNQVKLEYEPLEDEIIDYSLNPDEFRIAIEKMGTVKMYHSYPRFCYATGVGVQRAKIGLEAVFMVTAKDRMNEIFSGGGEPVKVVVKPPEGTQYEGSVIDNQDGTYTVSYQPSERGTHTVYVTIRNRNIGGSPFSVNVTGRMDYGKLGKTMRTFGTEGTGGGEFNMPWAIAIDNHNSCFIITDCNNHRVQVFDFEGTFMFKFGTEGSDRGQFKNPKGVARFPNGQIVVADFNNHRVQVFNEDGRFLRKFGFYGAEEPGSMNHPCGVACTTGGMIIVSEQDNHRVQMFDANGELVRKFGCQGFSKGQFIYPHHVCVNQRGRIAVADCVNDRVQIFDLEGAYSFSFGKEGTQNGLFDGPEGVTFDDEDNIIVCDYHNHRVQIFTTDGVFVSSFGQFGDEEGNFRNPCGIAVTNDGNVIVVDSGNNRVQIF</sequence>
<feature type="coiled-coil region" evidence="11">
    <location>
        <begin position="228"/>
        <end position="255"/>
    </location>
</feature>
<dbReference type="SMART" id="SM00502">
    <property type="entry name" value="BBC"/>
    <property type="match status" value="1"/>
</dbReference>
<dbReference type="PROSITE" id="PS50119">
    <property type="entry name" value="ZF_BBOX"/>
    <property type="match status" value="2"/>
</dbReference>
<dbReference type="SUPFAM" id="SSF57850">
    <property type="entry name" value="RING/U-box"/>
    <property type="match status" value="1"/>
</dbReference>
<dbReference type="InterPro" id="IPR014756">
    <property type="entry name" value="Ig_E-set"/>
</dbReference>
<evidence type="ECO:0000259" key="13">
    <source>
        <dbReference type="PROSITE" id="PS50119"/>
    </source>
</evidence>
<keyword evidence="2" id="KW-0597">Phosphoprotein</keyword>
<evidence type="ECO:0000256" key="8">
    <source>
        <dbReference type="PROSITE-ProRule" id="PRU00024"/>
    </source>
</evidence>
<dbReference type="PROSITE" id="PS50194">
    <property type="entry name" value="FILAMIN_REPEAT"/>
    <property type="match status" value="1"/>
</dbReference>
<dbReference type="InterPro" id="IPR013083">
    <property type="entry name" value="Znf_RING/FYVE/PHD"/>
</dbReference>
<dbReference type="GO" id="GO:0008270">
    <property type="term" value="F:zinc ion binding"/>
    <property type="evidence" value="ECO:0007669"/>
    <property type="project" value="UniProtKB-KW"/>
</dbReference>
<dbReference type="PROSITE" id="PS00518">
    <property type="entry name" value="ZF_RING_1"/>
    <property type="match status" value="1"/>
</dbReference>
<keyword evidence="5 8" id="KW-0863">Zinc-finger</keyword>
<dbReference type="GO" id="GO:0043161">
    <property type="term" value="P:proteasome-mediated ubiquitin-dependent protein catabolic process"/>
    <property type="evidence" value="ECO:0007669"/>
    <property type="project" value="TreeGrafter"/>
</dbReference>
<keyword evidence="11" id="KW-0175">Coiled coil</keyword>
<evidence type="ECO:0000256" key="10">
    <source>
        <dbReference type="PROSITE-ProRule" id="PRU00504"/>
    </source>
</evidence>
<dbReference type="InterPro" id="IPR013783">
    <property type="entry name" value="Ig-like_fold"/>
</dbReference>
<dbReference type="AlphaFoldDB" id="A0A6P8I716"/>
<comment type="similarity">
    <text evidence="1">Belongs to the TRIM/RBCC family.</text>
</comment>
<reference evidence="15" key="1">
    <citation type="submission" date="2025-08" db="UniProtKB">
        <authorList>
            <consortium name="RefSeq"/>
        </authorList>
    </citation>
    <scope>IDENTIFICATION</scope>
    <source>
        <tissue evidence="15">Tentacle</tissue>
    </source>
</reference>
<evidence type="ECO:0000256" key="6">
    <source>
        <dbReference type="ARBA" id="ARBA00022786"/>
    </source>
</evidence>
<proteinExistence type="inferred from homology"/>
<dbReference type="InterPro" id="IPR003649">
    <property type="entry name" value="Bbox_C"/>
</dbReference>
<dbReference type="InterPro" id="IPR001258">
    <property type="entry name" value="NHL_repeat"/>
</dbReference>
<dbReference type="FunCoup" id="A0A6P8I716">
    <property type="interactions" value="789"/>
</dbReference>
<dbReference type="SUPFAM" id="SSF57845">
    <property type="entry name" value="B-box zinc-binding domain"/>
    <property type="match status" value="1"/>
</dbReference>
<evidence type="ECO:0000313" key="14">
    <source>
        <dbReference type="Proteomes" id="UP000515163"/>
    </source>
</evidence>
<dbReference type="GO" id="GO:0000209">
    <property type="term" value="P:protein polyubiquitination"/>
    <property type="evidence" value="ECO:0007669"/>
    <property type="project" value="TreeGrafter"/>
</dbReference>
<dbReference type="PROSITE" id="PS51125">
    <property type="entry name" value="NHL"/>
    <property type="match status" value="6"/>
</dbReference>
<keyword evidence="4" id="KW-0677">Repeat</keyword>
<dbReference type="GeneID" id="116299780"/>
<dbReference type="InterPro" id="IPR027370">
    <property type="entry name" value="Znf-RING_euk"/>
</dbReference>
<feature type="repeat" description="NHL" evidence="10">
    <location>
        <begin position="584"/>
        <end position="618"/>
    </location>
</feature>
<dbReference type="Pfam" id="PF22586">
    <property type="entry name" value="ANCHR-like_BBOX"/>
    <property type="match status" value="1"/>
</dbReference>
<dbReference type="SMART" id="SM00557">
    <property type="entry name" value="IG_FLMN"/>
    <property type="match status" value="1"/>
</dbReference>
<dbReference type="PANTHER" id="PTHR24104:SF48">
    <property type="entry name" value="PROTEIN WECH"/>
    <property type="match status" value="1"/>
</dbReference>
<evidence type="ECO:0000313" key="15">
    <source>
        <dbReference type="RefSeq" id="XP_031564354.1"/>
    </source>
</evidence>
<evidence type="ECO:0000256" key="11">
    <source>
        <dbReference type="SAM" id="Coils"/>
    </source>
</evidence>
<feature type="domain" description="RING-type" evidence="12">
    <location>
        <begin position="24"/>
        <end position="65"/>
    </location>
</feature>
<dbReference type="KEGG" id="aten:116299780"/>
<organism evidence="14 15">
    <name type="scientific">Actinia tenebrosa</name>
    <name type="common">Australian red waratah sea anemone</name>
    <dbReference type="NCBI Taxonomy" id="6105"/>
    <lineage>
        <taxon>Eukaryota</taxon>
        <taxon>Metazoa</taxon>
        <taxon>Cnidaria</taxon>
        <taxon>Anthozoa</taxon>
        <taxon>Hexacorallia</taxon>
        <taxon>Actiniaria</taxon>
        <taxon>Actiniidae</taxon>
        <taxon>Actinia</taxon>
    </lineage>
</organism>
<dbReference type="PROSITE" id="PS50089">
    <property type="entry name" value="ZF_RING_2"/>
    <property type="match status" value="1"/>
</dbReference>
<dbReference type="InterPro" id="IPR017868">
    <property type="entry name" value="Filamin/ABP280_repeat-like"/>
</dbReference>
<dbReference type="Gene3D" id="3.30.40.10">
    <property type="entry name" value="Zinc/RING finger domain, C3HC4 (zinc finger)"/>
    <property type="match status" value="1"/>
</dbReference>
<feature type="repeat" description="NHL" evidence="10">
    <location>
        <begin position="622"/>
        <end position="665"/>
    </location>
</feature>
<dbReference type="SUPFAM" id="SSF81296">
    <property type="entry name" value="E set domains"/>
    <property type="match status" value="1"/>
</dbReference>
<dbReference type="Gene3D" id="4.10.830.40">
    <property type="match status" value="1"/>
</dbReference>
<feature type="repeat" description="Filamin" evidence="9">
    <location>
        <begin position="375"/>
        <end position="466"/>
    </location>
</feature>
<protein>
    <submittedName>
        <fullName evidence="15">E3 ubiquitin-protein ligase TRIM71-like</fullName>
    </submittedName>
</protein>
<evidence type="ECO:0000256" key="4">
    <source>
        <dbReference type="ARBA" id="ARBA00022737"/>
    </source>
</evidence>
<dbReference type="FunFam" id="2.120.10.30:FF:000037">
    <property type="entry name" value="Uncharacterized protein, isoform E"/>
    <property type="match status" value="1"/>
</dbReference>
<evidence type="ECO:0000256" key="1">
    <source>
        <dbReference type="ARBA" id="ARBA00008518"/>
    </source>
</evidence>
<feature type="repeat" description="NHL" evidence="10">
    <location>
        <begin position="479"/>
        <end position="523"/>
    </location>
</feature>
<dbReference type="Pfam" id="PF01436">
    <property type="entry name" value="NHL"/>
    <property type="match status" value="5"/>
</dbReference>
<dbReference type="Pfam" id="PF00630">
    <property type="entry name" value="Filamin"/>
    <property type="match status" value="1"/>
</dbReference>
<dbReference type="InterPro" id="IPR017907">
    <property type="entry name" value="Znf_RING_CS"/>
</dbReference>
<dbReference type="RefSeq" id="XP_031564354.1">
    <property type="nucleotide sequence ID" value="XM_031708494.1"/>
</dbReference>
<name>A0A6P8I716_ACTTE</name>
<dbReference type="InterPro" id="IPR011042">
    <property type="entry name" value="6-blade_b-propeller_TolB-like"/>
</dbReference>
<evidence type="ECO:0000256" key="3">
    <source>
        <dbReference type="ARBA" id="ARBA00022723"/>
    </source>
</evidence>
<gene>
    <name evidence="15" type="primary">LOC116299780</name>
</gene>
<dbReference type="SUPFAM" id="SSF101898">
    <property type="entry name" value="NHL repeat"/>
    <property type="match status" value="1"/>
</dbReference>
<dbReference type="PANTHER" id="PTHR24104">
    <property type="entry name" value="E3 UBIQUITIN-PROTEIN LIGASE NHLRC1-RELATED"/>
    <property type="match status" value="1"/>
</dbReference>
<dbReference type="InParanoid" id="A0A6P8I716"/>
<dbReference type="Pfam" id="PF13445">
    <property type="entry name" value="zf-RING_UBOX"/>
    <property type="match status" value="1"/>
</dbReference>
<evidence type="ECO:0000256" key="9">
    <source>
        <dbReference type="PROSITE-ProRule" id="PRU00087"/>
    </source>
</evidence>
<feature type="domain" description="B box-type" evidence="13">
    <location>
        <begin position="98"/>
        <end position="145"/>
    </location>
</feature>
<dbReference type="Pfam" id="PF00643">
    <property type="entry name" value="zf-B_box"/>
    <property type="match status" value="1"/>
</dbReference>
<evidence type="ECO:0000259" key="12">
    <source>
        <dbReference type="PROSITE" id="PS50089"/>
    </source>
</evidence>
<dbReference type="Proteomes" id="UP000515163">
    <property type="component" value="Unplaced"/>
</dbReference>
<feature type="repeat" description="NHL" evidence="10">
    <location>
        <begin position="669"/>
        <end position="712"/>
    </location>
</feature>
<dbReference type="Gene3D" id="2.120.10.30">
    <property type="entry name" value="TolB, C-terminal domain"/>
    <property type="match status" value="2"/>
</dbReference>
<dbReference type="SMART" id="SM00184">
    <property type="entry name" value="RING"/>
    <property type="match status" value="1"/>
</dbReference>
<dbReference type="InterPro" id="IPR001298">
    <property type="entry name" value="Filamin/ABP280_rpt"/>
</dbReference>
<dbReference type="Gene3D" id="3.30.160.60">
    <property type="entry name" value="Classic Zinc Finger"/>
    <property type="match status" value="1"/>
</dbReference>
<feature type="repeat" description="NHL" evidence="10">
    <location>
        <begin position="716"/>
        <end position="756"/>
    </location>
</feature>